<evidence type="ECO:0000256" key="3">
    <source>
        <dbReference type="ARBA" id="ARBA00037342"/>
    </source>
</evidence>
<dbReference type="InterPro" id="IPR014710">
    <property type="entry name" value="RmlC-like_jellyroll"/>
</dbReference>
<dbReference type="EMBL" id="WVUK01000060">
    <property type="protein sequence ID" value="KAF7491206.1"/>
    <property type="molecule type" value="Genomic_DNA"/>
</dbReference>
<evidence type="ECO:0000313" key="7">
    <source>
        <dbReference type="EnsemblMetazoa" id="KAF7491206.1"/>
    </source>
</evidence>
<dbReference type="VEuPathDB" id="VectorBase:SSCA004747"/>
<dbReference type="PANTHER" id="PTHR12461">
    <property type="entry name" value="HYPOXIA-INDUCIBLE FACTOR 1 ALPHA INHIBITOR-RELATED"/>
    <property type="match status" value="1"/>
</dbReference>
<evidence type="ECO:0000313" key="9">
    <source>
        <dbReference type="Proteomes" id="UP000616769"/>
    </source>
</evidence>
<dbReference type="EMBL" id="JXLN01000060">
    <property type="protein sequence ID" value="KPL96777.1"/>
    <property type="molecule type" value="Genomic_DNA"/>
</dbReference>
<evidence type="ECO:0000256" key="1">
    <source>
        <dbReference type="ARBA" id="ARBA00004496"/>
    </source>
</evidence>
<gene>
    <name evidence="6" type="ORF">QR98_0001730</name>
    <name evidence="5" type="ORF">SSS_4616</name>
</gene>
<dbReference type="Pfam" id="PF13621">
    <property type="entry name" value="Cupin_8"/>
    <property type="match status" value="2"/>
</dbReference>
<protein>
    <submittedName>
        <fullName evidence="5">HSPB1-associated protein 1</fullName>
    </submittedName>
    <submittedName>
        <fullName evidence="6">Hypoxia-inducible factor 1, alpha subunit inhibitor-like protein</fullName>
    </submittedName>
</protein>
<evidence type="ECO:0000313" key="5">
    <source>
        <dbReference type="EMBL" id="KAF7491206.1"/>
    </source>
</evidence>
<evidence type="ECO:0000256" key="2">
    <source>
        <dbReference type="ARBA" id="ARBA00022490"/>
    </source>
</evidence>
<reference evidence="8" key="2">
    <citation type="journal article" date="2020" name="PLoS Negl. Trop. Dis.">
        <title>High-quality nuclear genome for Sarcoptes scabiei-A critical resource for a neglected parasite.</title>
        <authorList>
            <person name="Korhonen P.K."/>
            <person name="Gasser R.B."/>
            <person name="Ma G."/>
            <person name="Wang T."/>
            <person name="Stroehlein A.J."/>
            <person name="Young N.D."/>
            <person name="Ang C.S."/>
            <person name="Fernando D.D."/>
            <person name="Lu H.C."/>
            <person name="Taylor S."/>
            <person name="Reynolds S.L."/>
            <person name="Mofiz E."/>
            <person name="Najaraj S.H."/>
            <person name="Gowda H."/>
            <person name="Madugundu A."/>
            <person name="Renuse S."/>
            <person name="Holt D."/>
            <person name="Pandey A."/>
            <person name="Papenfuss A.T."/>
            <person name="Fischer K."/>
        </authorList>
    </citation>
    <scope>NUCLEOTIDE SEQUENCE [LARGE SCALE GENOMIC DNA]</scope>
</reference>
<dbReference type="InterPro" id="IPR041667">
    <property type="entry name" value="Cupin_8"/>
</dbReference>
<evidence type="ECO:0000313" key="8">
    <source>
        <dbReference type="Proteomes" id="UP000070412"/>
    </source>
</evidence>
<dbReference type="AlphaFoldDB" id="A0A131ZSR7"/>
<evidence type="ECO:0000313" key="6">
    <source>
        <dbReference type="EMBL" id="KPL96777.1"/>
    </source>
</evidence>
<reference evidence="5" key="3">
    <citation type="submission" date="2020-01" db="EMBL/GenBank/DDBJ databases">
        <authorList>
            <person name="Korhonen P.K.K."/>
            <person name="Guangxu M.G."/>
            <person name="Wang T.W."/>
            <person name="Stroehlein A.J.S."/>
            <person name="Young N.D."/>
            <person name="Ang C.-S.A."/>
            <person name="Fernando D.W.F."/>
            <person name="Lu H.L."/>
            <person name="Taylor S.T."/>
            <person name="Ehtesham M.E.M."/>
            <person name="Najaraj S.H.N."/>
            <person name="Harsha G.H.G."/>
            <person name="Madugundu A.M."/>
            <person name="Renuse S.R."/>
            <person name="Holt D.H."/>
            <person name="Pandey A.P."/>
            <person name="Papenfuss A.P."/>
            <person name="Gasser R.B.G."/>
            <person name="Fischer K.F."/>
        </authorList>
    </citation>
    <scope>NUCLEOTIDE SEQUENCE</scope>
    <source>
        <strain evidence="5">SSS_KF_BRIS2020</strain>
    </source>
</reference>
<reference evidence="6 9" key="1">
    <citation type="journal article" date="2015" name="Parasit. Vectors">
        <title>Draft genome of the scabies mite.</title>
        <authorList>
            <person name="Rider S.D.Jr."/>
            <person name="Morgan M.S."/>
            <person name="Arlian L.G."/>
        </authorList>
    </citation>
    <scope>NUCLEOTIDE SEQUENCE [LARGE SCALE GENOMIC DNA]</scope>
    <source>
        <strain evidence="6">Arlian Lab</strain>
    </source>
</reference>
<dbReference type="Gene3D" id="2.60.120.10">
    <property type="entry name" value="Jelly Rolls"/>
    <property type="match status" value="2"/>
</dbReference>
<dbReference type="Proteomes" id="UP000616769">
    <property type="component" value="Unassembled WGS sequence"/>
</dbReference>
<comment type="function">
    <text evidence="3">May play a role in cellular stress response.</text>
</comment>
<dbReference type="OrthoDB" id="438164at2759"/>
<accession>A0A131ZSR7</accession>
<dbReference type="PANTHER" id="PTHR12461:SF43">
    <property type="entry name" value="HSPB1-ASSOCIATED PROTEIN 1"/>
    <property type="match status" value="1"/>
</dbReference>
<dbReference type="SUPFAM" id="SSF51197">
    <property type="entry name" value="Clavaminate synthase-like"/>
    <property type="match status" value="1"/>
</dbReference>
<dbReference type="InterPro" id="IPR003347">
    <property type="entry name" value="JmjC_dom"/>
</dbReference>
<proteinExistence type="predicted"/>
<dbReference type="PROSITE" id="PS51184">
    <property type="entry name" value="JMJC"/>
    <property type="match status" value="1"/>
</dbReference>
<keyword evidence="2" id="KW-0963">Cytoplasm</keyword>
<evidence type="ECO:0000259" key="4">
    <source>
        <dbReference type="PROSITE" id="PS51184"/>
    </source>
</evidence>
<keyword evidence="8" id="KW-1185">Reference proteome</keyword>
<reference evidence="7" key="4">
    <citation type="submission" date="2022-06" db="UniProtKB">
        <authorList>
            <consortium name="EnsemblMetazoa"/>
        </authorList>
    </citation>
    <scope>IDENTIFICATION</scope>
</reference>
<dbReference type="SMART" id="SM00558">
    <property type="entry name" value="JmjC"/>
    <property type="match status" value="1"/>
</dbReference>
<dbReference type="EnsemblMetazoa" id="SSS_4616s_mrna">
    <property type="protein sequence ID" value="KAF7491206.1"/>
    <property type="gene ID" value="SSS_4616"/>
</dbReference>
<feature type="domain" description="JmjC" evidence="4">
    <location>
        <begin position="115"/>
        <end position="306"/>
    </location>
</feature>
<sequence length="426" mass="49846">MDSKQNVLFDQPIPFVIKQKALKNWDCIKWKLDDWSQNCRARFKFRVHHRTLSSSSSSMMGTQWENKALEYIQASIAELIEHVVDETRSSEKKRRKISKNLFENYPIDSYCFYSAYNHLESIDDDETRDTLLNSIDWLDTGLFSNGLESYPISTTLWIGTNGSQTPCHQDTYGFNFVAQIHGRYLSITFTFETELKLLSACLIRKLWVLFPPEDRKNLYPTRIPFEESSVFSKIDFRSIDMNRYPNISNAKPYIIILNPGDLLYVPHHWWHYVENIPDDQEMISISMNTWIDPYKTVHVDNHIHECLAQILFDVFVSKFKEESNDWLNIDAELLPANSLIKTMFLLIENRNSDAQSSHYQKPENLCVECLKPSKIDELFAIKPIKTVPLDVRDDISDTKLATEIIDCILHPDVIKLIADKLKERFQ</sequence>
<name>A0A131ZSR7_SARSC</name>
<comment type="subcellular location">
    <subcellularLocation>
        <location evidence="1">Cytoplasm</location>
    </subcellularLocation>
</comment>
<dbReference type="GO" id="GO:0005737">
    <property type="term" value="C:cytoplasm"/>
    <property type="evidence" value="ECO:0007669"/>
    <property type="project" value="UniProtKB-SubCell"/>
</dbReference>
<organism evidence="6 9">
    <name type="scientific">Sarcoptes scabiei</name>
    <name type="common">Itch mite</name>
    <name type="synonym">Acarus scabiei</name>
    <dbReference type="NCBI Taxonomy" id="52283"/>
    <lineage>
        <taxon>Eukaryota</taxon>
        <taxon>Metazoa</taxon>
        <taxon>Ecdysozoa</taxon>
        <taxon>Arthropoda</taxon>
        <taxon>Chelicerata</taxon>
        <taxon>Arachnida</taxon>
        <taxon>Acari</taxon>
        <taxon>Acariformes</taxon>
        <taxon>Sarcoptiformes</taxon>
        <taxon>Astigmata</taxon>
        <taxon>Psoroptidia</taxon>
        <taxon>Sarcoptoidea</taxon>
        <taxon>Sarcoptidae</taxon>
        <taxon>Sarcoptinae</taxon>
        <taxon>Sarcoptes</taxon>
    </lineage>
</organism>
<dbReference type="Proteomes" id="UP000070412">
    <property type="component" value="Unassembled WGS sequence"/>
</dbReference>